<evidence type="ECO:0000313" key="2">
    <source>
        <dbReference type="Proteomes" id="UP001257627"/>
    </source>
</evidence>
<evidence type="ECO:0000313" key="1">
    <source>
        <dbReference type="EMBL" id="MDU9000683.1"/>
    </source>
</evidence>
<protein>
    <submittedName>
        <fullName evidence="1">Uncharacterized protein</fullName>
    </submittedName>
</protein>
<keyword evidence="2" id="KW-1185">Reference proteome</keyword>
<organism evidence="1 2">
    <name type="scientific">Streptomyces mirabilis</name>
    <dbReference type="NCBI Taxonomy" id="68239"/>
    <lineage>
        <taxon>Bacteria</taxon>
        <taxon>Bacillati</taxon>
        <taxon>Actinomycetota</taxon>
        <taxon>Actinomycetes</taxon>
        <taxon>Kitasatosporales</taxon>
        <taxon>Streptomycetaceae</taxon>
        <taxon>Streptomyces</taxon>
    </lineage>
</organism>
<gene>
    <name evidence="1" type="ORF">PU648_51965</name>
</gene>
<reference evidence="1 2" key="1">
    <citation type="submission" date="2023-02" db="EMBL/GenBank/DDBJ databases">
        <authorList>
            <person name="Maleckis M."/>
        </authorList>
    </citation>
    <scope>NUCLEOTIDE SEQUENCE [LARGE SCALE GENOMIC DNA]</scope>
    <source>
        <strain evidence="1 2">P8-A2</strain>
    </source>
</reference>
<dbReference type="Proteomes" id="UP001257627">
    <property type="component" value="Unassembled WGS sequence"/>
</dbReference>
<proteinExistence type="predicted"/>
<comment type="caution">
    <text evidence="1">The sequence shown here is derived from an EMBL/GenBank/DDBJ whole genome shotgun (WGS) entry which is preliminary data.</text>
</comment>
<sequence>MARGMVYGLGWALSPSGQTCLNGRLPSYRAATLLIPDEDYVSVVVTNQQHTLRATATFLSDMPHPLTNDDLITAIDRFAA</sequence>
<name>A0ABU3V3B8_9ACTN</name>
<dbReference type="EMBL" id="JARAKF010000001">
    <property type="protein sequence ID" value="MDU9000683.1"/>
    <property type="molecule type" value="Genomic_DNA"/>
</dbReference>
<dbReference type="InterPro" id="IPR012338">
    <property type="entry name" value="Beta-lactam/transpept-like"/>
</dbReference>
<dbReference type="SUPFAM" id="SSF56601">
    <property type="entry name" value="beta-lactamase/transpeptidase-like"/>
    <property type="match status" value="1"/>
</dbReference>
<accession>A0ABU3V3B8</accession>